<organism evidence="1 2">
    <name type="scientific">Echinococcus granulosus</name>
    <name type="common">Hydatid tapeworm</name>
    <dbReference type="NCBI Taxonomy" id="6210"/>
    <lineage>
        <taxon>Eukaryota</taxon>
        <taxon>Metazoa</taxon>
        <taxon>Spiralia</taxon>
        <taxon>Lophotrochozoa</taxon>
        <taxon>Platyhelminthes</taxon>
        <taxon>Cestoda</taxon>
        <taxon>Eucestoda</taxon>
        <taxon>Cyclophyllidea</taxon>
        <taxon>Taeniidae</taxon>
        <taxon>Echinococcus</taxon>
        <taxon>Echinococcus granulosus group</taxon>
    </lineage>
</organism>
<name>W6U849_ECHGR</name>
<protein>
    <submittedName>
        <fullName evidence="1">Uncharacterized protein</fullName>
    </submittedName>
</protein>
<dbReference type="Proteomes" id="UP000019149">
    <property type="component" value="Unassembled WGS sequence"/>
</dbReference>
<dbReference type="AlphaFoldDB" id="W6U849"/>
<proteinExistence type="predicted"/>
<dbReference type="KEGG" id="egl:EGR_08604"/>
<dbReference type="CTD" id="36344319"/>
<evidence type="ECO:0000313" key="2">
    <source>
        <dbReference type="Proteomes" id="UP000019149"/>
    </source>
</evidence>
<accession>W6U849</accession>
<dbReference type="EMBL" id="APAU02000112">
    <property type="protein sequence ID" value="EUB56531.1"/>
    <property type="molecule type" value="Genomic_DNA"/>
</dbReference>
<evidence type="ECO:0000313" key="1">
    <source>
        <dbReference type="EMBL" id="EUB56531.1"/>
    </source>
</evidence>
<dbReference type="RefSeq" id="XP_024347727.1">
    <property type="nucleotide sequence ID" value="XM_024497853.1"/>
</dbReference>
<sequence>MTTLIRGNLMQLIIHTLQIRCINFSCKSYANYSLLKISSKTGKVLPTHQEGAEFHNSLTLCTLKNHYIVVKNNFIAIGQSVATVKIRNLLLVIIPRLKDIYIQKPYSPWEIPVNISQKVSKYANFKRYGFFTKYILCKKNSYSHSMISNKNAHERFKTASALQSDLSSDLDEEGLKANQINRNAGYFKVTLVEEEVGSQISPEMNARIHDKDLEGDCFDTHNHTSIKIIIVTSQRLPFVSAQFVQCPICVLNIDADDSTRLNYK</sequence>
<gene>
    <name evidence="1" type="ORF">EGR_08604</name>
</gene>
<comment type="caution">
    <text evidence="1">The sequence shown here is derived from an EMBL/GenBank/DDBJ whole genome shotgun (WGS) entry which is preliminary data.</text>
</comment>
<keyword evidence="2" id="KW-1185">Reference proteome</keyword>
<dbReference type="GeneID" id="36344319"/>
<reference evidence="1 2" key="1">
    <citation type="journal article" date="2013" name="Nat. Genet.">
        <title>The genome of the hydatid tapeworm Echinococcus granulosus.</title>
        <authorList>
            <person name="Zheng H."/>
            <person name="Zhang W."/>
            <person name="Zhang L."/>
            <person name="Zhang Z."/>
            <person name="Li J."/>
            <person name="Lu G."/>
            <person name="Zhu Y."/>
            <person name="Wang Y."/>
            <person name="Huang Y."/>
            <person name="Liu J."/>
            <person name="Kang H."/>
            <person name="Chen J."/>
            <person name="Wang L."/>
            <person name="Chen A."/>
            <person name="Yu S."/>
            <person name="Gao Z."/>
            <person name="Jin L."/>
            <person name="Gu W."/>
            <person name="Wang Z."/>
            <person name="Zhao L."/>
            <person name="Shi B."/>
            <person name="Wen H."/>
            <person name="Lin R."/>
            <person name="Jones M.K."/>
            <person name="Brejova B."/>
            <person name="Vinar T."/>
            <person name="Zhao G."/>
            <person name="McManus D.P."/>
            <person name="Chen Z."/>
            <person name="Zhou Y."/>
            <person name="Wang S."/>
        </authorList>
    </citation>
    <scope>NUCLEOTIDE SEQUENCE [LARGE SCALE GENOMIC DNA]</scope>
</reference>